<dbReference type="InterPro" id="IPR027379">
    <property type="entry name" value="CLS_N"/>
</dbReference>
<reference evidence="8 9" key="1">
    <citation type="submission" date="2018-10" db="EMBL/GenBank/DDBJ databases">
        <title>Genomic Encyclopedia of Archaeal and Bacterial Type Strains, Phase II (KMG-II): from individual species to whole genera.</title>
        <authorList>
            <person name="Goeker M."/>
        </authorList>
    </citation>
    <scope>NUCLEOTIDE SEQUENCE [LARGE SCALE GENOMIC DNA]</scope>
    <source>
        <strain evidence="8 9">DSM 14954</strain>
    </source>
</reference>
<organism evidence="8 9">
    <name type="scientific">Solirubrobacter pauli</name>
    <dbReference type="NCBI Taxonomy" id="166793"/>
    <lineage>
        <taxon>Bacteria</taxon>
        <taxon>Bacillati</taxon>
        <taxon>Actinomycetota</taxon>
        <taxon>Thermoleophilia</taxon>
        <taxon>Solirubrobacterales</taxon>
        <taxon>Solirubrobacteraceae</taxon>
        <taxon>Solirubrobacter</taxon>
    </lineage>
</organism>
<evidence type="ECO:0000313" key="8">
    <source>
        <dbReference type="EMBL" id="RKQ91161.1"/>
    </source>
</evidence>
<evidence type="ECO:0000256" key="5">
    <source>
        <dbReference type="ARBA" id="ARBA00023136"/>
    </source>
</evidence>
<dbReference type="OrthoDB" id="3298527at2"/>
<evidence type="ECO:0000256" key="6">
    <source>
        <dbReference type="SAM" id="Phobius"/>
    </source>
</evidence>
<keyword evidence="3 6" id="KW-0812">Transmembrane</keyword>
<evidence type="ECO:0000256" key="2">
    <source>
        <dbReference type="ARBA" id="ARBA00022475"/>
    </source>
</evidence>
<keyword evidence="5 6" id="KW-0472">Membrane</keyword>
<dbReference type="EMBL" id="RBIL01000001">
    <property type="protein sequence ID" value="RKQ91161.1"/>
    <property type="molecule type" value="Genomic_DNA"/>
</dbReference>
<dbReference type="GO" id="GO:0005886">
    <property type="term" value="C:plasma membrane"/>
    <property type="evidence" value="ECO:0007669"/>
    <property type="project" value="UniProtKB-SubCell"/>
</dbReference>
<evidence type="ECO:0000259" key="7">
    <source>
        <dbReference type="Pfam" id="PF13396"/>
    </source>
</evidence>
<feature type="transmembrane region" description="Helical" evidence="6">
    <location>
        <begin position="36"/>
        <end position="55"/>
    </location>
</feature>
<feature type="domain" description="Cardiolipin synthase N-terminal" evidence="7">
    <location>
        <begin position="16"/>
        <end position="57"/>
    </location>
</feature>
<comment type="caution">
    <text evidence="8">The sequence shown here is derived from an EMBL/GenBank/DDBJ whole genome shotgun (WGS) entry which is preliminary data.</text>
</comment>
<protein>
    <submittedName>
        <fullName evidence="8">Phospholipase D-like protein</fullName>
    </submittedName>
</protein>
<keyword evidence="2" id="KW-1003">Cell membrane</keyword>
<keyword evidence="9" id="KW-1185">Reference proteome</keyword>
<name>A0A660LEI8_9ACTN</name>
<evidence type="ECO:0000256" key="1">
    <source>
        <dbReference type="ARBA" id="ARBA00004651"/>
    </source>
</evidence>
<dbReference type="AlphaFoldDB" id="A0A660LEI8"/>
<keyword evidence="4 6" id="KW-1133">Transmembrane helix</keyword>
<dbReference type="Proteomes" id="UP000278962">
    <property type="component" value="Unassembled WGS sequence"/>
</dbReference>
<evidence type="ECO:0000313" key="9">
    <source>
        <dbReference type="Proteomes" id="UP000278962"/>
    </source>
</evidence>
<proteinExistence type="predicted"/>
<dbReference type="RefSeq" id="WP_121248539.1">
    <property type="nucleotide sequence ID" value="NZ_RBIL01000001.1"/>
</dbReference>
<evidence type="ECO:0000256" key="4">
    <source>
        <dbReference type="ARBA" id="ARBA00022989"/>
    </source>
</evidence>
<accession>A0A660LEI8</accession>
<sequence length="60" mass="6593">MEWAAFAPIIVLGVAFVVYCLVDIVRGEVQHLPKWAWAAICLLSVPLGGIVYLLLGRRQG</sequence>
<dbReference type="Pfam" id="PF13396">
    <property type="entry name" value="PLDc_N"/>
    <property type="match status" value="1"/>
</dbReference>
<evidence type="ECO:0000256" key="3">
    <source>
        <dbReference type="ARBA" id="ARBA00022692"/>
    </source>
</evidence>
<comment type="subcellular location">
    <subcellularLocation>
        <location evidence="1">Cell membrane</location>
        <topology evidence="1">Multi-pass membrane protein</topology>
    </subcellularLocation>
</comment>
<gene>
    <name evidence="8" type="ORF">C8N24_0981</name>
</gene>